<keyword evidence="3" id="KW-1185">Reference proteome</keyword>
<feature type="compositionally biased region" description="Basic and acidic residues" evidence="1">
    <location>
        <begin position="59"/>
        <end position="82"/>
    </location>
</feature>
<gene>
    <name evidence="2" type="ORF">SAMN05216360_10712</name>
</gene>
<proteinExistence type="predicted"/>
<name>A0A1H0A0E8_9HYPH</name>
<dbReference type="OrthoDB" id="8003566at2"/>
<dbReference type="RefSeq" id="WP_091716230.1">
    <property type="nucleotide sequence ID" value="NZ_FNHS01000007.1"/>
</dbReference>
<accession>A0A1H0A0E8</accession>
<dbReference type="Proteomes" id="UP000198704">
    <property type="component" value="Unassembled WGS sequence"/>
</dbReference>
<evidence type="ECO:0000256" key="1">
    <source>
        <dbReference type="SAM" id="MobiDB-lite"/>
    </source>
</evidence>
<evidence type="ECO:0000313" key="3">
    <source>
        <dbReference type="Proteomes" id="UP000198704"/>
    </source>
</evidence>
<evidence type="ECO:0000313" key="2">
    <source>
        <dbReference type="EMBL" id="SDN26611.1"/>
    </source>
</evidence>
<feature type="region of interest" description="Disordered" evidence="1">
    <location>
        <begin position="54"/>
        <end position="82"/>
    </location>
</feature>
<dbReference type="EMBL" id="FNHS01000007">
    <property type="protein sequence ID" value="SDN26611.1"/>
    <property type="molecule type" value="Genomic_DNA"/>
</dbReference>
<sequence length="82" mass="8740">MPPRTAYPVVSYLLLAELGAALFGGTAASAEERITLEIIGAVRMTGPAMVRPADATPVRAEDTQAREASAERSTERMAVRHD</sequence>
<dbReference type="AlphaFoldDB" id="A0A1H0A0E8"/>
<organism evidence="2 3">
    <name type="scientific">Methylobacterium phyllostachyos</name>
    <dbReference type="NCBI Taxonomy" id="582672"/>
    <lineage>
        <taxon>Bacteria</taxon>
        <taxon>Pseudomonadati</taxon>
        <taxon>Pseudomonadota</taxon>
        <taxon>Alphaproteobacteria</taxon>
        <taxon>Hyphomicrobiales</taxon>
        <taxon>Methylobacteriaceae</taxon>
        <taxon>Methylobacterium</taxon>
    </lineage>
</organism>
<protein>
    <submittedName>
        <fullName evidence="2">Uncharacterized protein</fullName>
    </submittedName>
</protein>
<dbReference type="STRING" id="582672.SAMN05216360_10712"/>
<reference evidence="3" key="1">
    <citation type="submission" date="2016-10" db="EMBL/GenBank/DDBJ databases">
        <authorList>
            <person name="Varghese N."/>
            <person name="Submissions S."/>
        </authorList>
    </citation>
    <scope>NUCLEOTIDE SEQUENCE [LARGE SCALE GENOMIC DNA]</scope>
    <source>
        <strain evidence="3">BL47</strain>
    </source>
</reference>